<evidence type="ECO:0000256" key="5">
    <source>
        <dbReference type="SAM" id="SignalP"/>
    </source>
</evidence>
<keyword evidence="5" id="KW-0732">Signal</keyword>
<dbReference type="GO" id="GO:0016020">
    <property type="term" value="C:membrane"/>
    <property type="evidence" value="ECO:0007669"/>
    <property type="project" value="UniProtKB-SubCell"/>
</dbReference>
<sequence>MSKTTNLKTKLAASRRFTFSGLTRVASVASIGLCIATGASAQNIATDVGASERINIAGQLSTLSQRIIASACNLNSGITVRESQAVLQISAEQFTVISDALLQGNRRMGVLGEETRPRTLQVISSLNDEWGPLLDQATATAVAADDNAQIKALADKSGPLLETANILVSEITGQYADPVALLHADALLIDLSGRQRTLAAQMSKDVCLIASGINVEQAQADLAKNAKLFSDTLSALRNGLESVGVRPPPTARIEEGLQFAVEEWDALQPLLEQAQSGASLDEATRQRVFFAFLGIEARMNNVTVLYDKNSKLGL</sequence>
<dbReference type="OrthoDB" id="952521at2"/>
<dbReference type="Pfam" id="PF13675">
    <property type="entry name" value="PilJ"/>
    <property type="match status" value="2"/>
</dbReference>
<reference evidence="7 8" key="1">
    <citation type="submission" date="2018-03" db="EMBL/GenBank/DDBJ databases">
        <title>Genomic Encyclopedia of Archaeal and Bacterial Type Strains, Phase II (KMG-II): from individual species to whole genera.</title>
        <authorList>
            <person name="Goeker M."/>
        </authorList>
    </citation>
    <scope>NUCLEOTIDE SEQUENCE [LARGE SCALE GENOMIC DNA]</scope>
    <source>
        <strain evidence="7 8">DSM 101533</strain>
    </source>
</reference>
<evidence type="ECO:0000256" key="4">
    <source>
        <dbReference type="ARBA" id="ARBA00023136"/>
    </source>
</evidence>
<comment type="caution">
    <text evidence="7">The sequence shown here is derived from an EMBL/GenBank/DDBJ whole genome shotgun (WGS) entry which is preliminary data.</text>
</comment>
<evidence type="ECO:0000313" key="7">
    <source>
        <dbReference type="EMBL" id="PRY75924.1"/>
    </source>
</evidence>
<gene>
    <name evidence="7" type="ORF">CLV80_11010</name>
</gene>
<evidence type="ECO:0000259" key="6">
    <source>
        <dbReference type="Pfam" id="PF13675"/>
    </source>
</evidence>
<keyword evidence="3" id="KW-1133">Transmembrane helix</keyword>
<organism evidence="7 8">
    <name type="scientific">Yoonia maritima</name>
    <dbReference type="NCBI Taxonomy" id="1435347"/>
    <lineage>
        <taxon>Bacteria</taxon>
        <taxon>Pseudomonadati</taxon>
        <taxon>Pseudomonadota</taxon>
        <taxon>Alphaproteobacteria</taxon>
        <taxon>Rhodobacterales</taxon>
        <taxon>Paracoccaceae</taxon>
        <taxon>Yoonia</taxon>
    </lineage>
</organism>
<protein>
    <submittedName>
        <fullName evidence="7">PilJ/NarX-like methyl-accepting chemotaxis transducer</fullName>
    </submittedName>
</protein>
<name>A0A2T0VW03_9RHOB</name>
<dbReference type="EMBL" id="PVTP01000010">
    <property type="protein sequence ID" value="PRY75924.1"/>
    <property type="molecule type" value="Genomic_DNA"/>
</dbReference>
<dbReference type="RefSeq" id="WP_106358498.1">
    <property type="nucleotide sequence ID" value="NZ_PVTP01000010.1"/>
</dbReference>
<keyword evidence="8" id="KW-1185">Reference proteome</keyword>
<dbReference type="Proteomes" id="UP000238007">
    <property type="component" value="Unassembled WGS sequence"/>
</dbReference>
<keyword evidence="4" id="KW-0472">Membrane</keyword>
<feature type="signal peptide" evidence="5">
    <location>
        <begin position="1"/>
        <end position="41"/>
    </location>
</feature>
<dbReference type="InterPro" id="IPR029095">
    <property type="entry name" value="NarX-like_N"/>
</dbReference>
<feature type="chain" id="PRO_5015722730" evidence="5">
    <location>
        <begin position="42"/>
        <end position="314"/>
    </location>
</feature>
<feature type="domain" description="NarX-like N-terminal" evidence="6">
    <location>
        <begin position="184"/>
        <end position="283"/>
    </location>
</feature>
<evidence type="ECO:0000256" key="3">
    <source>
        <dbReference type="ARBA" id="ARBA00022989"/>
    </source>
</evidence>
<evidence type="ECO:0000256" key="1">
    <source>
        <dbReference type="ARBA" id="ARBA00004141"/>
    </source>
</evidence>
<feature type="domain" description="NarX-like N-terminal" evidence="6">
    <location>
        <begin position="49"/>
        <end position="153"/>
    </location>
</feature>
<comment type="subcellular location">
    <subcellularLocation>
        <location evidence="1">Membrane</location>
        <topology evidence="1">Multi-pass membrane protein</topology>
    </subcellularLocation>
</comment>
<evidence type="ECO:0000256" key="2">
    <source>
        <dbReference type="ARBA" id="ARBA00022692"/>
    </source>
</evidence>
<evidence type="ECO:0000313" key="8">
    <source>
        <dbReference type="Proteomes" id="UP000238007"/>
    </source>
</evidence>
<keyword evidence="2" id="KW-0812">Transmembrane</keyword>
<accession>A0A2T0VW03</accession>
<dbReference type="AlphaFoldDB" id="A0A2T0VW03"/>
<proteinExistence type="predicted"/>